<protein>
    <recommendedName>
        <fullName evidence="5">RING-type E3 ubiquitin transferase</fullName>
        <ecNumber evidence="5">2.3.2.27</ecNumber>
    </recommendedName>
</protein>
<evidence type="ECO:0000256" key="5">
    <source>
        <dbReference type="ARBA" id="ARBA00012483"/>
    </source>
</evidence>
<keyword evidence="8" id="KW-0479">Metal-binding</keyword>
<evidence type="ECO:0000256" key="1">
    <source>
        <dbReference type="ARBA" id="ARBA00000900"/>
    </source>
</evidence>
<comment type="subcellular location">
    <subcellularLocation>
        <location evidence="2">Endoplasmic reticulum membrane</location>
        <topology evidence="2">Multi-pass membrane protein</topology>
    </subcellularLocation>
</comment>
<dbReference type="InterPro" id="IPR058051">
    <property type="entry name" value="Znf_RING_synoviolin"/>
</dbReference>
<keyword evidence="14 17" id="KW-0472">Membrane</keyword>
<evidence type="ECO:0000256" key="13">
    <source>
        <dbReference type="ARBA" id="ARBA00022989"/>
    </source>
</evidence>
<keyword evidence="13 17" id="KW-1133">Transmembrane helix</keyword>
<dbReference type="CDD" id="cd16479">
    <property type="entry name" value="RING-H2_synoviolin"/>
    <property type="match status" value="1"/>
</dbReference>
<feature type="region of interest" description="Disordered" evidence="16">
    <location>
        <begin position="654"/>
        <end position="840"/>
    </location>
</feature>
<feature type="compositionally biased region" description="Low complexity" evidence="16">
    <location>
        <begin position="796"/>
        <end position="813"/>
    </location>
</feature>
<keyword evidence="6" id="KW-0808">Transferase</keyword>
<feature type="compositionally biased region" description="Basic and acidic residues" evidence="16">
    <location>
        <begin position="241"/>
        <end position="251"/>
    </location>
</feature>
<feature type="compositionally biased region" description="Low complexity" evidence="16">
    <location>
        <begin position="733"/>
        <end position="758"/>
    </location>
</feature>
<evidence type="ECO:0000256" key="16">
    <source>
        <dbReference type="SAM" id="MobiDB-lite"/>
    </source>
</evidence>
<evidence type="ECO:0000256" key="15">
    <source>
        <dbReference type="PROSITE-ProRule" id="PRU00175"/>
    </source>
</evidence>
<dbReference type="EC" id="2.3.2.27" evidence="5"/>
<dbReference type="SMART" id="SM00184">
    <property type="entry name" value="RING"/>
    <property type="match status" value="1"/>
</dbReference>
<gene>
    <name evidence="19" type="ORF">D6D24_07194</name>
</gene>
<evidence type="ECO:0000313" key="19">
    <source>
        <dbReference type="EMBL" id="THW11468.1"/>
    </source>
</evidence>
<dbReference type="InterPro" id="IPR057992">
    <property type="entry name" value="TPR_SYVN1_N"/>
</dbReference>
<dbReference type="PROSITE" id="PS50089">
    <property type="entry name" value="ZF_RING_2"/>
    <property type="match status" value="1"/>
</dbReference>
<feature type="compositionally biased region" description="Low complexity" evidence="16">
    <location>
        <begin position="672"/>
        <end position="682"/>
    </location>
</feature>
<evidence type="ECO:0000256" key="10">
    <source>
        <dbReference type="ARBA" id="ARBA00022786"/>
    </source>
</evidence>
<evidence type="ECO:0000256" key="2">
    <source>
        <dbReference type="ARBA" id="ARBA00004477"/>
    </source>
</evidence>
<evidence type="ECO:0000256" key="4">
    <source>
        <dbReference type="ARBA" id="ARBA00010089"/>
    </source>
</evidence>
<evidence type="ECO:0000256" key="17">
    <source>
        <dbReference type="SAM" id="Phobius"/>
    </source>
</evidence>
<dbReference type="InterPro" id="IPR013083">
    <property type="entry name" value="Znf_RING/FYVE/PHD"/>
</dbReference>
<feature type="transmembrane region" description="Helical" evidence="17">
    <location>
        <begin position="191"/>
        <end position="214"/>
    </location>
</feature>
<dbReference type="EMBL" id="QZAJ01000336">
    <property type="protein sequence ID" value="THW11468.1"/>
    <property type="molecule type" value="Genomic_DNA"/>
</dbReference>
<keyword evidence="11" id="KW-0256">Endoplasmic reticulum</keyword>
<feature type="region of interest" description="Disordered" evidence="16">
    <location>
        <begin position="425"/>
        <end position="475"/>
    </location>
</feature>
<evidence type="ECO:0000256" key="11">
    <source>
        <dbReference type="ARBA" id="ARBA00022824"/>
    </source>
</evidence>
<name>A0A4S8VJ77_AURPU</name>
<keyword evidence="12" id="KW-0862">Zinc</keyword>
<dbReference type="Gene3D" id="3.30.40.10">
    <property type="entry name" value="Zinc/RING finger domain, C3HC4 (zinc finger)"/>
    <property type="match status" value="1"/>
</dbReference>
<feature type="transmembrane region" description="Helical" evidence="17">
    <location>
        <begin position="59"/>
        <end position="79"/>
    </location>
</feature>
<dbReference type="SUPFAM" id="SSF57850">
    <property type="entry name" value="RING/U-box"/>
    <property type="match status" value="1"/>
</dbReference>
<organism evidence="19 20">
    <name type="scientific">Aureobasidium pullulans</name>
    <name type="common">Black yeast</name>
    <name type="synonym">Pullularia pullulans</name>
    <dbReference type="NCBI Taxonomy" id="5580"/>
    <lineage>
        <taxon>Eukaryota</taxon>
        <taxon>Fungi</taxon>
        <taxon>Dikarya</taxon>
        <taxon>Ascomycota</taxon>
        <taxon>Pezizomycotina</taxon>
        <taxon>Dothideomycetes</taxon>
        <taxon>Dothideomycetidae</taxon>
        <taxon>Dothideales</taxon>
        <taxon>Saccotheciaceae</taxon>
        <taxon>Aureobasidium</taxon>
    </lineage>
</organism>
<feature type="region of interest" description="Disordered" evidence="16">
    <location>
        <begin position="241"/>
        <end position="269"/>
    </location>
</feature>
<sequence length="840" mass="90977">MRLAAYAGTSALVAAGALLKAFHQRPNFYSATVYLSQSNACVLVSWPPHTRHVSPANSVAIQILTNLALVTACSFIYGLQRLFYGPLRPVEIEHLSEKAWYAVLDTLLAMPSLRDEVGGWMLAVFVLLLAGKVWSWIGEGRVDILEQQPPQNPRLFHARLASSLLLSTAFSSGMLRYCIATVKDDPRPGMMVIFTFEFAILLIFSLFSLFRYILALVEARILQLQTKAKMDGRRAEIRTERERLEREREESTDPDTLPPLPSEEDVDENEIDVPGWEDKRRWLFGLELATDFVKLIIYTIFFGISLTFMGLPMHIIRDVYLTFASFVKRVKDYNNYRKATQNMNSRYPDATSEELTNDNTCIVCREVMVPWGQPDAAGQAPRPSLINEGMRAKKLPCGHILHLRCLKAWLERQQACPTCRRPVIPTGASTTNGAGAGNQNADGGANGDAQQGGNAQGGAPNADNNNNGNRPAQPRLRMLNLGPIRIGVYNGPANRVQDALNQRRAQQNGTPTGNATPAVTPGLGGLAGARSVDTQFQFLQIEERLLQETRRLQIEQTQLATVRALEAELARLRAHYSNNQAGQGLPGSSTGARPAMPNTFPTPNVMGPGAGFMPPQAFQPDAGQEPMAQGHEALPPGLVLPEGWTLTPLNRVEGTAQLGGGMPQTQPPVPTPTATIPAPEVPAQESESEQSTALAQQQETEQSTGTGVSEALVPSQSTQDNEIVPVGPPQAGSSGPSEVMSSPSPQQGASSQSQAEQPDVPSIDVQAESAEHATMEAPVQSDPSPLTTGPNGWGGSSSWNFDNVQGESSSEQTATEEQDQPADKGKGKAVTMEDVEDAEQ</sequence>
<evidence type="ECO:0000256" key="9">
    <source>
        <dbReference type="ARBA" id="ARBA00022771"/>
    </source>
</evidence>
<proteinExistence type="inferred from homology"/>
<keyword evidence="9 15" id="KW-0863">Zinc-finger</keyword>
<comment type="pathway">
    <text evidence="3">Protein modification; protein ubiquitination.</text>
</comment>
<dbReference type="GO" id="GO:0008270">
    <property type="term" value="F:zinc ion binding"/>
    <property type="evidence" value="ECO:0007669"/>
    <property type="project" value="UniProtKB-KW"/>
</dbReference>
<feature type="transmembrane region" description="Helical" evidence="17">
    <location>
        <begin position="292"/>
        <end position="311"/>
    </location>
</feature>
<evidence type="ECO:0000256" key="7">
    <source>
        <dbReference type="ARBA" id="ARBA00022692"/>
    </source>
</evidence>
<feature type="compositionally biased region" description="Low complexity" evidence="16">
    <location>
        <begin position="437"/>
        <end position="474"/>
    </location>
</feature>
<comment type="similarity">
    <text evidence="4">Belongs to the HRD1 family.</text>
</comment>
<evidence type="ECO:0000313" key="20">
    <source>
        <dbReference type="Proteomes" id="UP000308014"/>
    </source>
</evidence>
<feature type="transmembrane region" description="Helical" evidence="17">
    <location>
        <begin position="157"/>
        <end position="179"/>
    </location>
</feature>
<dbReference type="PANTHER" id="PTHR22763:SF184">
    <property type="entry name" value="E3 UBIQUITIN-PROTEIN LIGASE SYNOVIOLIN"/>
    <property type="match status" value="1"/>
</dbReference>
<evidence type="ECO:0000259" key="18">
    <source>
        <dbReference type="PROSITE" id="PS50089"/>
    </source>
</evidence>
<feature type="compositionally biased region" description="Polar residues" evidence="16">
    <location>
        <begin position="781"/>
        <end position="790"/>
    </location>
</feature>
<keyword evidence="7 17" id="KW-0812">Transmembrane</keyword>
<feature type="domain" description="RING-type" evidence="18">
    <location>
        <begin position="361"/>
        <end position="420"/>
    </location>
</feature>
<feature type="compositionally biased region" description="Low complexity" evidence="16">
    <location>
        <begin position="696"/>
        <end position="707"/>
    </location>
</feature>
<dbReference type="AlphaFoldDB" id="A0A4S8VJ77"/>
<dbReference type="Proteomes" id="UP000308014">
    <property type="component" value="Unassembled WGS sequence"/>
</dbReference>
<evidence type="ECO:0000256" key="8">
    <source>
        <dbReference type="ARBA" id="ARBA00022723"/>
    </source>
</evidence>
<dbReference type="PANTHER" id="PTHR22763">
    <property type="entry name" value="RING ZINC FINGER PROTEIN"/>
    <property type="match status" value="1"/>
</dbReference>
<dbReference type="InterPro" id="IPR001841">
    <property type="entry name" value="Znf_RING"/>
</dbReference>
<dbReference type="GO" id="GO:0043161">
    <property type="term" value="P:proteasome-mediated ubiquitin-dependent protein catabolic process"/>
    <property type="evidence" value="ECO:0007669"/>
    <property type="project" value="TreeGrafter"/>
</dbReference>
<keyword evidence="10" id="KW-0833">Ubl conjugation pathway</keyword>
<dbReference type="GO" id="GO:0005789">
    <property type="term" value="C:endoplasmic reticulum membrane"/>
    <property type="evidence" value="ECO:0007669"/>
    <property type="project" value="UniProtKB-SubCell"/>
</dbReference>
<evidence type="ECO:0000256" key="6">
    <source>
        <dbReference type="ARBA" id="ARBA00022679"/>
    </source>
</evidence>
<dbReference type="InterPro" id="IPR050731">
    <property type="entry name" value="HRD1_E3_ubiq-ligases"/>
</dbReference>
<accession>A0A4S8VJ77</accession>
<evidence type="ECO:0000256" key="3">
    <source>
        <dbReference type="ARBA" id="ARBA00004906"/>
    </source>
</evidence>
<comment type="caution">
    <text evidence="19">The sequence shown here is derived from an EMBL/GenBank/DDBJ whole genome shotgun (WGS) entry which is preliminary data.</text>
</comment>
<dbReference type="Pfam" id="PF25563">
    <property type="entry name" value="TPR_SYVN1_N"/>
    <property type="match status" value="1"/>
</dbReference>
<evidence type="ECO:0000256" key="12">
    <source>
        <dbReference type="ARBA" id="ARBA00022833"/>
    </source>
</evidence>
<comment type="catalytic activity">
    <reaction evidence="1">
        <text>S-ubiquitinyl-[E2 ubiquitin-conjugating enzyme]-L-cysteine + [acceptor protein]-L-lysine = [E2 ubiquitin-conjugating enzyme]-L-cysteine + N(6)-ubiquitinyl-[acceptor protein]-L-lysine.</text>
        <dbReference type="EC" id="2.3.2.27"/>
    </reaction>
</comment>
<dbReference type="Pfam" id="PF13639">
    <property type="entry name" value="zf-RING_2"/>
    <property type="match status" value="1"/>
</dbReference>
<dbReference type="GO" id="GO:0061630">
    <property type="term" value="F:ubiquitin protein ligase activity"/>
    <property type="evidence" value="ECO:0007669"/>
    <property type="project" value="UniProtKB-EC"/>
</dbReference>
<feature type="transmembrane region" description="Helical" evidence="17">
    <location>
        <begin position="117"/>
        <end position="137"/>
    </location>
</feature>
<reference evidence="19 20" key="1">
    <citation type="submission" date="2018-10" db="EMBL/GenBank/DDBJ databases">
        <title>Fifty Aureobasidium pullulans genomes reveal a recombining polyextremotolerant generalist.</title>
        <authorList>
            <person name="Gostincar C."/>
            <person name="Turk M."/>
            <person name="Zajc J."/>
            <person name="Gunde-Cimerman N."/>
        </authorList>
    </citation>
    <scope>NUCLEOTIDE SEQUENCE [LARGE SCALE GENOMIC DNA]</scope>
    <source>
        <strain evidence="19 20">EXF-11318</strain>
    </source>
</reference>
<dbReference type="GO" id="GO:0036503">
    <property type="term" value="P:ERAD pathway"/>
    <property type="evidence" value="ECO:0007669"/>
    <property type="project" value="TreeGrafter"/>
</dbReference>
<evidence type="ECO:0000256" key="14">
    <source>
        <dbReference type="ARBA" id="ARBA00023136"/>
    </source>
</evidence>